<keyword evidence="3" id="KW-1185">Reference proteome</keyword>
<feature type="transmembrane region" description="Helical" evidence="1">
    <location>
        <begin position="200"/>
        <end position="221"/>
    </location>
</feature>
<dbReference type="EMBL" id="CP126980">
    <property type="protein sequence ID" value="WIM95598.1"/>
    <property type="molecule type" value="Genomic_DNA"/>
</dbReference>
<organism evidence="2 3">
    <name type="scientific">Actinoplanes oblitus</name>
    <dbReference type="NCBI Taxonomy" id="3040509"/>
    <lineage>
        <taxon>Bacteria</taxon>
        <taxon>Bacillati</taxon>
        <taxon>Actinomycetota</taxon>
        <taxon>Actinomycetes</taxon>
        <taxon>Micromonosporales</taxon>
        <taxon>Micromonosporaceae</taxon>
        <taxon>Actinoplanes</taxon>
    </lineage>
</organism>
<protein>
    <submittedName>
        <fullName evidence="2">Uncharacterized protein</fullName>
    </submittedName>
</protein>
<keyword evidence="1" id="KW-0472">Membrane</keyword>
<sequence>MTTRDRQPPSRDYQLMVSALAEVTRRRDAELDQAEQAYQDNAARAAGELARAENDALAADRWAGAAAAQVLDVDREAARLWAQLRRARGLRVRALGEVPDPAPVEALPRVALQRRPSSLDGLAEPGGAGPGRQSPRALLARAADRIDDRIRPNGRRALPRWSLPLLPLIGAAAAALAGLIAAGLVTFGHEAVWGGAIIRGLGWLAFLIAPSAGVPAAAVLAHRRLRARLDVGGIGLTLLGGMIAATALSLTFAASH</sequence>
<dbReference type="Proteomes" id="UP001240150">
    <property type="component" value="Chromosome"/>
</dbReference>
<keyword evidence="1" id="KW-1133">Transmembrane helix</keyword>
<gene>
    <name evidence="2" type="ORF">ACTOB_007718</name>
</gene>
<accession>A0ABY8WEV2</accession>
<reference evidence="2 3" key="1">
    <citation type="submission" date="2023-06" db="EMBL/GenBank/DDBJ databases">
        <authorList>
            <person name="Yushchuk O."/>
            <person name="Binda E."/>
            <person name="Ruckert-Reed C."/>
            <person name="Fedorenko V."/>
            <person name="Kalinowski J."/>
            <person name="Marinelli F."/>
        </authorList>
    </citation>
    <scope>NUCLEOTIDE SEQUENCE [LARGE SCALE GENOMIC DNA]</scope>
    <source>
        <strain evidence="2 3">NRRL 3884</strain>
    </source>
</reference>
<evidence type="ECO:0000313" key="2">
    <source>
        <dbReference type="EMBL" id="WIM95598.1"/>
    </source>
</evidence>
<evidence type="ECO:0000256" key="1">
    <source>
        <dbReference type="SAM" id="Phobius"/>
    </source>
</evidence>
<proteinExistence type="predicted"/>
<name>A0ABY8WEV2_9ACTN</name>
<dbReference type="RefSeq" id="WP_284916914.1">
    <property type="nucleotide sequence ID" value="NZ_CP126980.1"/>
</dbReference>
<evidence type="ECO:0000313" key="3">
    <source>
        <dbReference type="Proteomes" id="UP001240150"/>
    </source>
</evidence>
<feature type="transmembrane region" description="Helical" evidence="1">
    <location>
        <begin position="165"/>
        <end position="188"/>
    </location>
</feature>
<feature type="transmembrane region" description="Helical" evidence="1">
    <location>
        <begin position="233"/>
        <end position="254"/>
    </location>
</feature>
<keyword evidence="1" id="KW-0812">Transmembrane</keyword>